<feature type="signal peptide" evidence="1">
    <location>
        <begin position="1"/>
        <end position="22"/>
    </location>
</feature>
<evidence type="ECO:0008006" key="4">
    <source>
        <dbReference type="Google" id="ProtNLM"/>
    </source>
</evidence>
<dbReference type="Proteomes" id="UP000569951">
    <property type="component" value="Unassembled WGS sequence"/>
</dbReference>
<dbReference type="RefSeq" id="WP_183983475.1">
    <property type="nucleotide sequence ID" value="NZ_JACHHG010000001.1"/>
</dbReference>
<keyword evidence="3" id="KW-1185">Reference proteome</keyword>
<accession>A0A841HY52</accession>
<protein>
    <recommendedName>
        <fullName evidence="4">DUF306 domain-containing protein</fullName>
    </recommendedName>
</protein>
<comment type="caution">
    <text evidence="2">The sequence shown here is derived from an EMBL/GenBank/DDBJ whole genome shotgun (WGS) entry which is preliminary data.</text>
</comment>
<evidence type="ECO:0000313" key="3">
    <source>
        <dbReference type="Proteomes" id="UP000569951"/>
    </source>
</evidence>
<feature type="chain" id="PRO_5032816781" description="DUF306 domain-containing protein" evidence="1">
    <location>
        <begin position="23"/>
        <end position="163"/>
    </location>
</feature>
<evidence type="ECO:0000313" key="2">
    <source>
        <dbReference type="EMBL" id="MBB6096725.1"/>
    </source>
</evidence>
<sequence length="163" mass="17627">MTRMALPLLTSALAFTLTLSSAAGVPAPLVGTWNMPLHPQSLLASYNPATKTFKRVASGVMGDTLRIEASGRYTQVSAVNIKAGSCTIETYTFETGNVQVKGTQVSFKPSSSHKRQLGSCEKRPGNVFNYATPETRTWKLGKVQGKTMLSLDGEHDEVSYLKL</sequence>
<reference evidence="2 3" key="1">
    <citation type="submission" date="2020-08" db="EMBL/GenBank/DDBJ databases">
        <title>Genomic Encyclopedia of Type Strains, Phase IV (KMG-IV): sequencing the most valuable type-strain genomes for metagenomic binning, comparative biology and taxonomic classification.</title>
        <authorList>
            <person name="Goeker M."/>
        </authorList>
    </citation>
    <scope>NUCLEOTIDE SEQUENCE [LARGE SCALE GENOMIC DNA]</scope>
    <source>
        <strain evidence="2 3">DSM 21458</strain>
    </source>
</reference>
<dbReference type="AlphaFoldDB" id="A0A841HY52"/>
<keyword evidence="1" id="KW-0732">Signal</keyword>
<proteinExistence type="predicted"/>
<gene>
    <name evidence="2" type="ORF">HNR42_000137</name>
</gene>
<evidence type="ECO:0000256" key="1">
    <source>
        <dbReference type="SAM" id="SignalP"/>
    </source>
</evidence>
<dbReference type="EMBL" id="JACHHG010000001">
    <property type="protein sequence ID" value="MBB6096725.1"/>
    <property type="molecule type" value="Genomic_DNA"/>
</dbReference>
<name>A0A841HY52_9DEIO</name>
<organism evidence="2 3">
    <name type="scientific">Deinobacterium chartae</name>
    <dbReference type="NCBI Taxonomy" id="521158"/>
    <lineage>
        <taxon>Bacteria</taxon>
        <taxon>Thermotogati</taxon>
        <taxon>Deinococcota</taxon>
        <taxon>Deinococci</taxon>
        <taxon>Deinococcales</taxon>
        <taxon>Deinococcaceae</taxon>
        <taxon>Deinobacterium</taxon>
    </lineage>
</organism>